<evidence type="ECO:0000256" key="1">
    <source>
        <dbReference type="PROSITE-ProRule" id="PRU00042"/>
    </source>
</evidence>
<evidence type="ECO:0000256" key="2">
    <source>
        <dbReference type="SAM" id="MobiDB-lite"/>
    </source>
</evidence>
<keyword evidence="5" id="KW-1185">Reference proteome</keyword>
<keyword evidence="1" id="KW-0862">Zinc</keyword>
<accession>A0A166NP46</accession>
<dbReference type="PROSITE" id="PS50157">
    <property type="entry name" value="ZINC_FINGER_C2H2_2"/>
    <property type="match status" value="1"/>
</dbReference>
<reference evidence="4 5" key="1">
    <citation type="journal article" date="2016" name="Mol. Biol. Evol.">
        <title>Comparative Genomics of Early-Diverging Mushroom-Forming Fungi Provides Insights into the Origins of Lignocellulose Decay Capabilities.</title>
        <authorList>
            <person name="Nagy L.G."/>
            <person name="Riley R."/>
            <person name="Tritt A."/>
            <person name="Adam C."/>
            <person name="Daum C."/>
            <person name="Floudas D."/>
            <person name="Sun H."/>
            <person name="Yadav J.S."/>
            <person name="Pangilinan J."/>
            <person name="Larsson K.H."/>
            <person name="Matsuura K."/>
            <person name="Barry K."/>
            <person name="Labutti K."/>
            <person name="Kuo R."/>
            <person name="Ohm R.A."/>
            <person name="Bhattacharya S.S."/>
            <person name="Shirouzu T."/>
            <person name="Yoshinaga Y."/>
            <person name="Martin F.M."/>
            <person name="Grigoriev I.V."/>
            <person name="Hibbett D.S."/>
        </authorList>
    </citation>
    <scope>NUCLEOTIDE SEQUENCE [LARGE SCALE GENOMIC DNA]</scope>
    <source>
        <strain evidence="4 5">CBS 109695</strain>
    </source>
</reference>
<dbReference type="SMART" id="SM00355">
    <property type="entry name" value="ZnF_C2H2"/>
    <property type="match status" value="2"/>
</dbReference>
<feature type="compositionally biased region" description="Low complexity" evidence="2">
    <location>
        <begin position="128"/>
        <end position="140"/>
    </location>
</feature>
<dbReference type="InterPro" id="IPR036236">
    <property type="entry name" value="Znf_C2H2_sf"/>
</dbReference>
<proteinExistence type="predicted"/>
<feature type="compositionally biased region" description="Polar residues" evidence="2">
    <location>
        <begin position="212"/>
        <end position="225"/>
    </location>
</feature>
<keyword evidence="1" id="KW-0479">Metal-binding</keyword>
<dbReference type="PROSITE" id="PS00028">
    <property type="entry name" value="ZINC_FINGER_C2H2_1"/>
    <property type="match status" value="1"/>
</dbReference>
<evidence type="ECO:0000313" key="4">
    <source>
        <dbReference type="EMBL" id="KZP25232.1"/>
    </source>
</evidence>
<feature type="region of interest" description="Disordered" evidence="2">
    <location>
        <begin position="127"/>
        <end position="146"/>
    </location>
</feature>
<organism evidence="4 5">
    <name type="scientific">Athelia psychrophila</name>
    <dbReference type="NCBI Taxonomy" id="1759441"/>
    <lineage>
        <taxon>Eukaryota</taxon>
        <taxon>Fungi</taxon>
        <taxon>Dikarya</taxon>
        <taxon>Basidiomycota</taxon>
        <taxon>Agaricomycotina</taxon>
        <taxon>Agaricomycetes</taxon>
        <taxon>Agaricomycetidae</taxon>
        <taxon>Atheliales</taxon>
        <taxon>Atheliaceae</taxon>
        <taxon>Athelia</taxon>
    </lineage>
</organism>
<dbReference type="InterPro" id="IPR013087">
    <property type="entry name" value="Znf_C2H2_type"/>
</dbReference>
<dbReference type="Gene3D" id="3.30.160.60">
    <property type="entry name" value="Classic Zinc Finger"/>
    <property type="match status" value="1"/>
</dbReference>
<keyword evidence="1" id="KW-0863">Zinc-finger</keyword>
<dbReference type="AlphaFoldDB" id="A0A166NP46"/>
<evidence type="ECO:0000259" key="3">
    <source>
        <dbReference type="PROSITE" id="PS50157"/>
    </source>
</evidence>
<dbReference type="Proteomes" id="UP000076532">
    <property type="component" value="Unassembled WGS sequence"/>
</dbReference>
<sequence length="254" mass="28304">MRYALSNYPCKYCAKQFTQAPNREAHEHTHTGTFLVCNLCEWSTYQDPEMTRHKQVKHGHPARGEPGVRVSHSVKMVATNSKAGVQRGHWYHGRFVPYVRPYARAAAPAYDTSMTFEEIPANPVRLRVSPSPTSPVISSPAFSQNRGQRTFFESPQQTNGSQASSSYLDLDRSSFRLDLQFAENQSNNFEGFQVDSIPLGSFTAPSMPECTSPMTHSSSAPSPCSDTDLCPLSPEQWADSMLQPPKLEEVDQGL</sequence>
<evidence type="ECO:0000313" key="5">
    <source>
        <dbReference type="Proteomes" id="UP000076532"/>
    </source>
</evidence>
<gene>
    <name evidence="4" type="ORF">FIBSPDRAFT_1041696</name>
</gene>
<name>A0A166NP46_9AGAM</name>
<feature type="region of interest" description="Disordered" evidence="2">
    <location>
        <begin position="208"/>
        <end position="254"/>
    </location>
</feature>
<protein>
    <recommendedName>
        <fullName evidence="3">C2H2-type domain-containing protein</fullName>
    </recommendedName>
</protein>
<feature type="domain" description="C2H2-type" evidence="3">
    <location>
        <begin position="8"/>
        <end position="32"/>
    </location>
</feature>
<dbReference type="GO" id="GO:0008270">
    <property type="term" value="F:zinc ion binding"/>
    <property type="evidence" value="ECO:0007669"/>
    <property type="project" value="UniProtKB-KW"/>
</dbReference>
<dbReference type="EMBL" id="KV417522">
    <property type="protein sequence ID" value="KZP25232.1"/>
    <property type="molecule type" value="Genomic_DNA"/>
</dbReference>
<dbReference type="SUPFAM" id="SSF57667">
    <property type="entry name" value="beta-beta-alpha zinc fingers"/>
    <property type="match status" value="1"/>
</dbReference>